<dbReference type="AlphaFoldDB" id="A0A4V2Y889"/>
<dbReference type="RefSeq" id="WP_132603625.1">
    <property type="nucleotide sequence ID" value="NZ_SMKO01000174.1"/>
</dbReference>
<feature type="signal peptide" evidence="1">
    <location>
        <begin position="1"/>
        <end position="27"/>
    </location>
</feature>
<dbReference type="EMBL" id="SMKO01000174">
    <property type="protein sequence ID" value="TDC94995.1"/>
    <property type="molecule type" value="Genomic_DNA"/>
</dbReference>
<evidence type="ECO:0000256" key="1">
    <source>
        <dbReference type="SAM" id="SignalP"/>
    </source>
</evidence>
<evidence type="ECO:0000313" key="2">
    <source>
        <dbReference type="EMBL" id="TDC94995.1"/>
    </source>
</evidence>
<keyword evidence="1" id="KW-0732">Signal</keyword>
<sequence>MKISSAFVGISTAAIASVAFLSTPAAAATIGQATVTSAGPANPSAWVHVESFWYGPGTGTTSDQAHLDCEIAAIPWAGQGIATQCIDMGSSWDLLRQI</sequence>
<comment type="caution">
    <text evidence="2">The sequence shown here is derived from an EMBL/GenBank/DDBJ whole genome shotgun (WGS) entry which is preliminary data.</text>
</comment>
<organism evidence="2 3">
    <name type="scientific">Nonomuraea deserti</name>
    <dbReference type="NCBI Taxonomy" id="1848322"/>
    <lineage>
        <taxon>Bacteria</taxon>
        <taxon>Bacillati</taxon>
        <taxon>Actinomycetota</taxon>
        <taxon>Actinomycetes</taxon>
        <taxon>Streptosporangiales</taxon>
        <taxon>Streptosporangiaceae</taxon>
        <taxon>Nonomuraea</taxon>
    </lineage>
</organism>
<protein>
    <submittedName>
        <fullName evidence="2">Uncharacterized protein</fullName>
    </submittedName>
</protein>
<feature type="chain" id="PRO_5020283110" evidence="1">
    <location>
        <begin position="28"/>
        <end position="98"/>
    </location>
</feature>
<evidence type="ECO:0000313" key="3">
    <source>
        <dbReference type="Proteomes" id="UP000295258"/>
    </source>
</evidence>
<name>A0A4V2Y889_9ACTN</name>
<reference evidence="2 3" key="1">
    <citation type="submission" date="2019-03" db="EMBL/GenBank/DDBJ databases">
        <title>Draft genome sequences of novel Actinobacteria.</title>
        <authorList>
            <person name="Sahin N."/>
            <person name="Ay H."/>
            <person name="Saygin H."/>
        </authorList>
    </citation>
    <scope>NUCLEOTIDE SEQUENCE [LARGE SCALE GENOMIC DNA]</scope>
    <source>
        <strain evidence="2 3">KC310</strain>
    </source>
</reference>
<proteinExistence type="predicted"/>
<keyword evidence="3" id="KW-1185">Reference proteome</keyword>
<dbReference type="Proteomes" id="UP000295258">
    <property type="component" value="Unassembled WGS sequence"/>
</dbReference>
<accession>A0A4V2Y889</accession>
<gene>
    <name evidence="2" type="ORF">E1292_39470</name>
</gene>